<dbReference type="EMBL" id="CP003382">
    <property type="protein sequence ID" value="AFZ68235.1"/>
    <property type="molecule type" value="Genomic_DNA"/>
</dbReference>
<dbReference type="STRING" id="937777.Deipe_2771"/>
<organism evidence="2 3">
    <name type="scientific">Deinococcus peraridilitoris (strain DSM 19664 / LMG 22246 / CIP 109416 / KR-200)</name>
    <dbReference type="NCBI Taxonomy" id="937777"/>
    <lineage>
        <taxon>Bacteria</taxon>
        <taxon>Thermotogati</taxon>
        <taxon>Deinococcota</taxon>
        <taxon>Deinococci</taxon>
        <taxon>Deinococcales</taxon>
        <taxon>Deinococcaceae</taxon>
        <taxon>Deinococcus</taxon>
    </lineage>
</organism>
<feature type="compositionally biased region" description="Gly residues" evidence="1">
    <location>
        <begin position="102"/>
        <end position="111"/>
    </location>
</feature>
<feature type="region of interest" description="Disordered" evidence="1">
    <location>
        <begin position="1"/>
        <end position="34"/>
    </location>
</feature>
<dbReference type="AlphaFoldDB" id="L0A5E1"/>
<dbReference type="HOGENOM" id="CLU_2117006_0_0_0"/>
<gene>
    <name evidence="2" type="ordered locus">Deipe_2771</name>
</gene>
<dbReference type="PATRIC" id="fig|937777.3.peg.2786"/>
<feature type="compositionally biased region" description="Basic and acidic residues" evidence="1">
    <location>
        <begin position="113"/>
        <end position="129"/>
    </location>
</feature>
<evidence type="ECO:0000313" key="2">
    <source>
        <dbReference type="EMBL" id="AFZ68235.1"/>
    </source>
</evidence>
<name>L0A5E1_DEIPD</name>
<feature type="region of interest" description="Disordered" evidence="1">
    <location>
        <begin position="65"/>
        <end position="129"/>
    </location>
</feature>
<evidence type="ECO:0000313" key="3">
    <source>
        <dbReference type="Proteomes" id="UP000010467"/>
    </source>
</evidence>
<reference evidence="3" key="1">
    <citation type="submission" date="2012-03" db="EMBL/GenBank/DDBJ databases">
        <title>Complete sequence of chromosome of Deinococcus peraridilitoris DSM 19664.</title>
        <authorList>
            <person name="Lucas S."/>
            <person name="Copeland A."/>
            <person name="Lapidus A."/>
            <person name="Glavina del Rio T."/>
            <person name="Dalin E."/>
            <person name="Tice H."/>
            <person name="Bruce D."/>
            <person name="Goodwin L."/>
            <person name="Pitluck S."/>
            <person name="Peters L."/>
            <person name="Mikhailova N."/>
            <person name="Lu M."/>
            <person name="Kyrpides N."/>
            <person name="Mavromatis K."/>
            <person name="Ivanova N."/>
            <person name="Brettin T."/>
            <person name="Detter J.C."/>
            <person name="Han C."/>
            <person name="Larimer F."/>
            <person name="Land M."/>
            <person name="Hauser L."/>
            <person name="Markowitz V."/>
            <person name="Cheng J.-F."/>
            <person name="Hugenholtz P."/>
            <person name="Woyke T."/>
            <person name="Wu D."/>
            <person name="Pukall R."/>
            <person name="Steenblock K."/>
            <person name="Brambilla E."/>
            <person name="Klenk H.-P."/>
            <person name="Eisen J.A."/>
        </authorList>
    </citation>
    <scope>NUCLEOTIDE SEQUENCE [LARGE SCALE GENOMIC DNA]</scope>
    <source>
        <strain evidence="3">DSM 19664 / LMG 22246 / CIP 109416 / KR-200</strain>
    </source>
</reference>
<dbReference type="Proteomes" id="UP000010467">
    <property type="component" value="Chromosome"/>
</dbReference>
<dbReference type="OrthoDB" id="65748at2"/>
<dbReference type="KEGG" id="dpd:Deipe_2771"/>
<sequence>MTDRDKVTPGQLDEHEENNDRMGAGPTRDLGVPGELRQEMFENARIYGLDEQPMNVNDERAFDDGLPGSISDFSALSADNPEGSARFAEPNDDAGGEIKGPRVGGAGGIDGGPQRERPLPDETGRVRDE</sequence>
<dbReference type="RefSeq" id="WP_015236537.1">
    <property type="nucleotide sequence ID" value="NC_019793.1"/>
</dbReference>
<proteinExistence type="predicted"/>
<protein>
    <submittedName>
        <fullName evidence="2">Uncharacterized protein</fullName>
    </submittedName>
</protein>
<keyword evidence="3" id="KW-1185">Reference proteome</keyword>
<accession>L0A5E1</accession>
<evidence type="ECO:0000256" key="1">
    <source>
        <dbReference type="SAM" id="MobiDB-lite"/>
    </source>
</evidence>